<evidence type="ECO:0000313" key="2">
    <source>
        <dbReference type="EMBL" id="CAA7034640.1"/>
    </source>
</evidence>
<keyword evidence="3" id="KW-1185">Reference proteome</keyword>
<reference evidence="2" key="1">
    <citation type="submission" date="2020-01" db="EMBL/GenBank/DDBJ databases">
        <authorList>
            <person name="Mishra B."/>
        </authorList>
    </citation>
    <scope>NUCLEOTIDE SEQUENCE [LARGE SCALE GENOMIC DNA]</scope>
</reference>
<feature type="compositionally biased region" description="Basic residues" evidence="1">
    <location>
        <begin position="207"/>
        <end position="217"/>
    </location>
</feature>
<proteinExistence type="predicted"/>
<organism evidence="2 3">
    <name type="scientific">Microthlaspi erraticum</name>
    <dbReference type="NCBI Taxonomy" id="1685480"/>
    <lineage>
        <taxon>Eukaryota</taxon>
        <taxon>Viridiplantae</taxon>
        <taxon>Streptophyta</taxon>
        <taxon>Embryophyta</taxon>
        <taxon>Tracheophyta</taxon>
        <taxon>Spermatophyta</taxon>
        <taxon>Magnoliopsida</taxon>
        <taxon>eudicotyledons</taxon>
        <taxon>Gunneridae</taxon>
        <taxon>Pentapetalae</taxon>
        <taxon>rosids</taxon>
        <taxon>malvids</taxon>
        <taxon>Brassicales</taxon>
        <taxon>Brassicaceae</taxon>
        <taxon>Coluteocarpeae</taxon>
        <taxon>Microthlaspi</taxon>
    </lineage>
</organism>
<feature type="region of interest" description="Disordered" evidence="1">
    <location>
        <begin position="277"/>
        <end position="309"/>
    </location>
</feature>
<dbReference type="OrthoDB" id="763372at2759"/>
<accession>A0A6D2J504</accession>
<protein>
    <submittedName>
        <fullName evidence="2">Uncharacterized protein</fullName>
    </submittedName>
</protein>
<dbReference type="EMBL" id="CACVBM020001151">
    <property type="protein sequence ID" value="CAA7034640.1"/>
    <property type="molecule type" value="Genomic_DNA"/>
</dbReference>
<comment type="caution">
    <text evidence="2">The sequence shown here is derived from an EMBL/GenBank/DDBJ whole genome shotgun (WGS) entry which is preliminary data.</text>
</comment>
<feature type="compositionally biased region" description="Basic residues" evidence="1">
    <location>
        <begin position="290"/>
        <end position="302"/>
    </location>
</feature>
<feature type="region of interest" description="Disordered" evidence="1">
    <location>
        <begin position="144"/>
        <end position="227"/>
    </location>
</feature>
<dbReference type="AlphaFoldDB" id="A0A6D2J504"/>
<sequence length="309" mass="34178">MARDAYIRSMTSCSAGFITGTGGSGGFGLPAGSFQICEPPSTTLPRSFTLNSSTTTTATRERCRFVSGYYSQGGGGGETTAATRPLDLRRNYSCVVMGRIDEEKSCDEFDEKDLNRTEISPPSVKRSATMLRREEKRRKLHEALLQTLYPPSSPSSPSSSPSRTEFDEEPFDVTLINPEDYVNIDKSNNGDGNENDDASGIAEKPRRAQRKRVRKKMLKEEASRRKKMIGPLLPTTEMCQTPDERLADASGSNVEVEEACGGEKEADCLQLVRSNVQEKEGQFSGNEKTRKVKRRRDAKKQAKVISKIP</sequence>
<dbReference type="PANTHER" id="PTHR33526">
    <property type="entry name" value="OS07G0123800 PROTEIN"/>
    <property type="match status" value="1"/>
</dbReference>
<name>A0A6D2J504_9BRAS</name>
<evidence type="ECO:0000256" key="1">
    <source>
        <dbReference type="SAM" id="MobiDB-lite"/>
    </source>
</evidence>
<evidence type="ECO:0000313" key="3">
    <source>
        <dbReference type="Proteomes" id="UP000467841"/>
    </source>
</evidence>
<dbReference type="Proteomes" id="UP000467841">
    <property type="component" value="Unassembled WGS sequence"/>
</dbReference>
<dbReference type="PANTHER" id="PTHR33526:SF4">
    <property type="entry name" value="OS07G0123800 PROTEIN"/>
    <property type="match status" value="1"/>
</dbReference>
<gene>
    <name evidence="2" type="ORF">MERR_LOCUS21875</name>
</gene>